<name>A0ABQ8TL09_PERAM</name>
<protein>
    <recommendedName>
        <fullName evidence="3">Tc1-like transposase DDE domain-containing protein</fullName>
    </recommendedName>
</protein>
<comment type="caution">
    <text evidence="1">The sequence shown here is derived from an EMBL/GenBank/DDBJ whole genome shotgun (WGS) entry which is preliminary data.</text>
</comment>
<dbReference type="EMBL" id="JAJSOF020000005">
    <property type="protein sequence ID" value="KAJ4447313.1"/>
    <property type="molecule type" value="Genomic_DNA"/>
</dbReference>
<organism evidence="1 2">
    <name type="scientific">Periplaneta americana</name>
    <name type="common">American cockroach</name>
    <name type="synonym">Blatta americana</name>
    <dbReference type="NCBI Taxonomy" id="6978"/>
    <lineage>
        <taxon>Eukaryota</taxon>
        <taxon>Metazoa</taxon>
        <taxon>Ecdysozoa</taxon>
        <taxon>Arthropoda</taxon>
        <taxon>Hexapoda</taxon>
        <taxon>Insecta</taxon>
        <taxon>Pterygota</taxon>
        <taxon>Neoptera</taxon>
        <taxon>Polyneoptera</taxon>
        <taxon>Dictyoptera</taxon>
        <taxon>Blattodea</taxon>
        <taxon>Blattoidea</taxon>
        <taxon>Blattidae</taxon>
        <taxon>Blattinae</taxon>
        <taxon>Periplaneta</taxon>
    </lineage>
</organism>
<evidence type="ECO:0000313" key="2">
    <source>
        <dbReference type="Proteomes" id="UP001148838"/>
    </source>
</evidence>
<keyword evidence="2" id="KW-1185">Reference proteome</keyword>
<gene>
    <name evidence="1" type="ORF">ANN_09317</name>
</gene>
<dbReference type="Gene3D" id="3.30.420.10">
    <property type="entry name" value="Ribonuclease H-like superfamily/Ribonuclease H"/>
    <property type="match status" value="1"/>
</dbReference>
<dbReference type="InterPro" id="IPR036397">
    <property type="entry name" value="RNaseH_sf"/>
</dbReference>
<evidence type="ECO:0008006" key="3">
    <source>
        <dbReference type="Google" id="ProtNLM"/>
    </source>
</evidence>
<sequence>MAGLCEGGNEPPGSLKANGPFRRYVSSSSVSLEPLVILALRCAVVDGRGGGVLLLWSNTHPHPYHRQLHIAEPRSPVVQEILKTTTQRRNGPSVEVSDIDYSCLKITGACLMSFISTHMWTQPNRHQIVVGLMKRRALNRSLEVISWPPRSPDLNPMDYCVWVGLRAKSTSAKWKQGRNFSLAFYMLVL</sequence>
<accession>A0ABQ8TL09</accession>
<evidence type="ECO:0000313" key="1">
    <source>
        <dbReference type="EMBL" id="KAJ4447313.1"/>
    </source>
</evidence>
<proteinExistence type="predicted"/>
<dbReference type="Proteomes" id="UP001148838">
    <property type="component" value="Unassembled WGS sequence"/>
</dbReference>
<reference evidence="1 2" key="1">
    <citation type="journal article" date="2022" name="Allergy">
        <title>Genome assembly and annotation of Periplaneta americana reveal a comprehensive cockroach allergen profile.</title>
        <authorList>
            <person name="Wang L."/>
            <person name="Xiong Q."/>
            <person name="Saelim N."/>
            <person name="Wang L."/>
            <person name="Nong W."/>
            <person name="Wan A.T."/>
            <person name="Shi M."/>
            <person name="Liu X."/>
            <person name="Cao Q."/>
            <person name="Hui J.H.L."/>
            <person name="Sookrung N."/>
            <person name="Leung T.F."/>
            <person name="Tungtrongchitr A."/>
            <person name="Tsui S.K.W."/>
        </authorList>
    </citation>
    <scope>NUCLEOTIDE SEQUENCE [LARGE SCALE GENOMIC DNA]</scope>
    <source>
        <strain evidence="1">PWHHKU_190912</strain>
    </source>
</reference>